<dbReference type="KEGG" id="xca:xcc-b100_2845"/>
<dbReference type="Proteomes" id="UP000001188">
    <property type="component" value="Chromosome"/>
</dbReference>
<evidence type="ECO:0000313" key="2">
    <source>
        <dbReference type="Proteomes" id="UP000001188"/>
    </source>
</evidence>
<dbReference type="HOGENOM" id="CLU_2703930_0_0_6"/>
<gene>
    <name evidence="1" type="ORF">XCCB100_2845</name>
</gene>
<accession>B0RVY8</accession>
<protein>
    <submittedName>
        <fullName evidence="1">Uncharacterized protein</fullName>
    </submittedName>
</protein>
<sequence>MRMSSTQASGWTKAAPMDSDVLGHVFQSVPGQYFLGPTADELRVFARRCLALDGGGHAGKGLPEVAAVGTGGP</sequence>
<dbReference type="EMBL" id="AM920689">
    <property type="protein sequence ID" value="CAP52206.1"/>
    <property type="molecule type" value="Genomic_DNA"/>
</dbReference>
<name>B0RVY8_XANCB</name>
<organism evidence="1 2">
    <name type="scientific">Xanthomonas campestris pv. campestris (strain B100)</name>
    <dbReference type="NCBI Taxonomy" id="509169"/>
    <lineage>
        <taxon>Bacteria</taxon>
        <taxon>Pseudomonadati</taxon>
        <taxon>Pseudomonadota</taxon>
        <taxon>Gammaproteobacteria</taxon>
        <taxon>Lysobacterales</taxon>
        <taxon>Lysobacteraceae</taxon>
        <taxon>Xanthomonas</taxon>
    </lineage>
</organism>
<dbReference type="AlphaFoldDB" id="B0RVY8"/>
<reference evidence="1 2" key="1">
    <citation type="journal article" date="2008" name="J. Biotechnol.">
        <title>The genome of Xanthomonas campestris pv. campestris B100 and its use for the reconstruction of metabolic pathways involved in xanthan biosynthesis.</title>
        <authorList>
            <person name="Vorholter F.J."/>
            <person name="Schneiker S."/>
            <person name="Goesmann A."/>
            <person name="Krause L."/>
            <person name="Bekel T."/>
            <person name="Kaiser O."/>
            <person name="Linke B."/>
            <person name="Patschkowski T."/>
            <person name="Ruckert C."/>
            <person name="Schmid J."/>
            <person name="Sidhu V.K."/>
            <person name="Sieber V."/>
            <person name="Tauch A."/>
            <person name="Watt S.A."/>
            <person name="Weisshaar B."/>
            <person name="Becker A."/>
            <person name="Niehaus K."/>
            <person name="Puhler A."/>
        </authorList>
    </citation>
    <scope>NUCLEOTIDE SEQUENCE [LARGE SCALE GENOMIC DNA]</scope>
    <source>
        <strain evidence="1 2">B100</strain>
    </source>
</reference>
<evidence type="ECO:0000313" key="1">
    <source>
        <dbReference type="EMBL" id="CAP52206.1"/>
    </source>
</evidence>
<proteinExistence type="predicted"/>